<dbReference type="PROSITE" id="PS00086">
    <property type="entry name" value="CYTOCHROME_P450"/>
    <property type="match status" value="1"/>
</dbReference>
<evidence type="ECO:0000256" key="14">
    <source>
        <dbReference type="ARBA" id="ARBA00023241"/>
    </source>
</evidence>
<reference evidence="22 23" key="1">
    <citation type="submission" date="2018-09" db="EMBL/GenBank/DDBJ databases">
        <title>A high-quality reference genome of wild soybean provides a powerful tool to mine soybean genomes.</title>
        <authorList>
            <person name="Xie M."/>
            <person name="Chung C.Y.L."/>
            <person name="Li M.-W."/>
            <person name="Wong F.-L."/>
            <person name="Chan T.-F."/>
            <person name="Lam H.-M."/>
        </authorList>
    </citation>
    <scope>NUCLEOTIDE SEQUENCE [LARGE SCALE GENOMIC DNA]</scope>
    <source>
        <strain evidence="23">cv. W05</strain>
        <tissue evidence="22">Hypocotyl of etiolated seedlings</tissue>
    </source>
</reference>
<evidence type="ECO:0000256" key="12">
    <source>
        <dbReference type="ARBA" id="ARBA00023033"/>
    </source>
</evidence>
<evidence type="ECO:0000256" key="2">
    <source>
        <dbReference type="ARBA" id="ARBA00004643"/>
    </source>
</evidence>
<dbReference type="EC" id="1.14.14.82" evidence="17"/>
<dbReference type="InterPro" id="IPR002401">
    <property type="entry name" value="Cyt_P450_E_grp-I"/>
</dbReference>
<evidence type="ECO:0000256" key="17">
    <source>
        <dbReference type="ARBA" id="ARBA00066562"/>
    </source>
</evidence>
<dbReference type="PRINTS" id="PR00385">
    <property type="entry name" value="P450"/>
</dbReference>
<keyword evidence="12 21" id="KW-0503">Monooxygenase</keyword>
<evidence type="ECO:0000256" key="7">
    <source>
        <dbReference type="ARBA" id="ARBA00022723"/>
    </source>
</evidence>
<comment type="catalytic activity">
    <reaction evidence="15">
        <text>a 3'-unsubstituted flavone + reduced [NADPH--hemoprotein reductase] + O2 = a 3'-hydroxyflavone + oxidized [NADPH--hemoprotein reductase] + H2O + H(+)</text>
        <dbReference type="Rhea" id="RHEA:16337"/>
        <dbReference type="Rhea" id="RHEA-COMP:11964"/>
        <dbReference type="Rhea" id="RHEA-COMP:11965"/>
        <dbReference type="ChEBI" id="CHEBI:15377"/>
        <dbReference type="ChEBI" id="CHEBI:15378"/>
        <dbReference type="ChEBI" id="CHEBI:15379"/>
        <dbReference type="ChEBI" id="CHEBI:27741"/>
        <dbReference type="ChEBI" id="CHEBI:57618"/>
        <dbReference type="ChEBI" id="CHEBI:58210"/>
        <dbReference type="ChEBI" id="CHEBI:138726"/>
        <dbReference type="EC" id="1.14.14.82"/>
    </reaction>
</comment>
<keyword evidence="11 20" id="KW-0408">Iron</keyword>
<evidence type="ECO:0000256" key="9">
    <source>
        <dbReference type="ARBA" id="ARBA00022989"/>
    </source>
</evidence>
<dbReference type="GO" id="GO:0016711">
    <property type="term" value="F:flavonoid 3'-monooxygenase activity"/>
    <property type="evidence" value="ECO:0007669"/>
    <property type="project" value="UniProtKB-EC"/>
</dbReference>
<evidence type="ECO:0000256" key="1">
    <source>
        <dbReference type="ARBA" id="ARBA00001971"/>
    </source>
</evidence>
<evidence type="ECO:0000256" key="19">
    <source>
        <dbReference type="ARBA" id="ARBA00081480"/>
    </source>
</evidence>
<evidence type="ECO:0000313" key="22">
    <source>
        <dbReference type="EMBL" id="RZC10585.1"/>
    </source>
</evidence>
<evidence type="ECO:0000256" key="11">
    <source>
        <dbReference type="ARBA" id="ARBA00023004"/>
    </source>
</evidence>
<dbReference type="GO" id="GO:0020037">
    <property type="term" value="F:heme binding"/>
    <property type="evidence" value="ECO:0007669"/>
    <property type="project" value="InterPro"/>
</dbReference>
<comment type="caution">
    <text evidence="22">The sequence shown here is derived from an EMBL/GenBank/DDBJ whole genome shotgun (WGS) entry which is preliminary data.</text>
</comment>
<comment type="similarity">
    <text evidence="4 21">Belongs to the cytochrome P450 family.</text>
</comment>
<evidence type="ECO:0000256" key="20">
    <source>
        <dbReference type="PIRSR" id="PIRSR602401-1"/>
    </source>
</evidence>
<evidence type="ECO:0000256" key="15">
    <source>
        <dbReference type="ARBA" id="ARBA00052910"/>
    </source>
</evidence>
<keyword evidence="13" id="KW-0472">Membrane</keyword>
<dbReference type="InterPro" id="IPR036396">
    <property type="entry name" value="Cyt_P450_sf"/>
</dbReference>
<dbReference type="AlphaFoldDB" id="A0A445KI87"/>
<dbReference type="Pfam" id="PF00067">
    <property type="entry name" value="p450"/>
    <property type="match status" value="1"/>
</dbReference>
<comment type="cofactor">
    <cofactor evidence="1 20">
        <name>heme</name>
        <dbReference type="ChEBI" id="CHEBI:30413"/>
    </cofactor>
</comment>
<feature type="binding site" description="axial binding residue" evidence="20">
    <location>
        <position position="445"/>
    </location>
    <ligand>
        <name>heme</name>
        <dbReference type="ChEBI" id="CHEBI:30413"/>
    </ligand>
    <ligandPart>
        <name>Fe</name>
        <dbReference type="ChEBI" id="CHEBI:18248"/>
    </ligandPart>
</feature>
<name>A0A445KI87_GLYSO</name>
<keyword evidence="23" id="KW-1185">Reference proteome</keyword>
<dbReference type="PRINTS" id="PR00463">
    <property type="entry name" value="EP450I"/>
</dbReference>
<dbReference type="InterPro" id="IPR001128">
    <property type="entry name" value="Cyt_P450"/>
</dbReference>
<dbReference type="FunFam" id="1.10.630.10:FF:000056">
    <property type="entry name" value="Red aleurone1"/>
    <property type="match status" value="1"/>
</dbReference>
<keyword evidence="10 21" id="KW-0560">Oxidoreductase</keyword>
<keyword evidence="6" id="KW-0812">Transmembrane</keyword>
<evidence type="ECO:0000256" key="10">
    <source>
        <dbReference type="ARBA" id="ARBA00023002"/>
    </source>
</evidence>
<evidence type="ECO:0000256" key="5">
    <source>
        <dbReference type="ARBA" id="ARBA00022617"/>
    </source>
</evidence>
<keyword evidence="7 20" id="KW-0479">Metal-binding</keyword>
<evidence type="ECO:0000256" key="18">
    <source>
        <dbReference type="ARBA" id="ARBA00070032"/>
    </source>
</evidence>
<gene>
    <name evidence="22" type="ORF">D0Y65_011049</name>
</gene>
<evidence type="ECO:0000313" key="23">
    <source>
        <dbReference type="Proteomes" id="UP000289340"/>
    </source>
</evidence>
<evidence type="ECO:0000256" key="8">
    <source>
        <dbReference type="ARBA" id="ARBA00022857"/>
    </source>
</evidence>
<dbReference type="SMR" id="A0A445KI87"/>
<evidence type="ECO:0000256" key="6">
    <source>
        <dbReference type="ARBA" id="ARBA00022692"/>
    </source>
</evidence>
<comment type="function">
    <text evidence="16">Catalyzes the 3'-hydroxylation of the flavonoid B-ring to the 3',4'-hydroxylated state. Convert naringenin to eriodictyol and dihydrokaempferol to dihydroquercetin.</text>
</comment>
<evidence type="ECO:0000256" key="21">
    <source>
        <dbReference type="RuleBase" id="RU000461"/>
    </source>
</evidence>
<evidence type="ECO:0000256" key="3">
    <source>
        <dbReference type="ARBA" id="ARBA00004966"/>
    </source>
</evidence>
<comment type="subcellular location">
    <subcellularLocation>
        <location evidence="2">Endoplasmic reticulum membrane</location>
        <topology evidence="2">Single-pass type III membrane protein</topology>
    </subcellularLocation>
</comment>
<dbReference type="PANTHER" id="PTHR47944:SF18">
    <property type="entry name" value="FLAVONOID 3'-MONOOXYGENASE"/>
    <property type="match status" value="1"/>
</dbReference>
<dbReference type="EMBL" id="QZWG01000005">
    <property type="protein sequence ID" value="RZC10585.1"/>
    <property type="molecule type" value="Genomic_DNA"/>
</dbReference>
<keyword evidence="9" id="KW-1133">Transmembrane helix</keyword>
<evidence type="ECO:0000256" key="4">
    <source>
        <dbReference type="ARBA" id="ARBA00010617"/>
    </source>
</evidence>
<evidence type="ECO:0000256" key="16">
    <source>
        <dbReference type="ARBA" id="ARBA00055665"/>
    </source>
</evidence>
<dbReference type="SUPFAM" id="SSF48264">
    <property type="entry name" value="Cytochrome P450"/>
    <property type="match status" value="1"/>
</dbReference>
<comment type="pathway">
    <text evidence="3">Secondary metabolite biosynthesis; flavonoid biosynthesis.</text>
</comment>
<evidence type="ECO:0000256" key="13">
    <source>
        <dbReference type="ARBA" id="ARBA00023136"/>
    </source>
</evidence>
<keyword evidence="5 20" id="KW-0349">Heme</keyword>
<dbReference type="Gene3D" id="1.10.630.10">
    <property type="entry name" value="Cytochrome P450"/>
    <property type="match status" value="1"/>
</dbReference>
<protein>
    <recommendedName>
        <fullName evidence="18">Flavonoid 3'-monooxygenase</fullName>
        <ecNumber evidence="17">1.14.14.82</ecNumber>
    </recommendedName>
    <alternativeName>
        <fullName evidence="19">Flavonoid 3'-hydroxylase</fullName>
    </alternativeName>
</protein>
<dbReference type="InterPro" id="IPR017972">
    <property type="entry name" value="Cyt_P450_CS"/>
</dbReference>
<dbReference type="Proteomes" id="UP000289340">
    <property type="component" value="Chromosome 5"/>
</dbReference>
<accession>A0A445KI87</accession>
<organism evidence="22 23">
    <name type="scientific">Glycine soja</name>
    <name type="common">Wild soybean</name>
    <dbReference type="NCBI Taxonomy" id="3848"/>
    <lineage>
        <taxon>Eukaryota</taxon>
        <taxon>Viridiplantae</taxon>
        <taxon>Streptophyta</taxon>
        <taxon>Embryophyta</taxon>
        <taxon>Tracheophyta</taxon>
        <taxon>Spermatophyta</taxon>
        <taxon>Magnoliopsida</taxon>
        <taxon>eudicotyledons</taxon>
        <taxon>Gunneridae</taxon>
        <taxon>Pentapetalae</taxon>
        <taxon>rosids</taxon>
        <taxon>fabids</taxon>
        <taxon>Fabales</taxon>
        <taxon>Fabaceae</taxon>
        <taxon>Papilionoideae</taxon>
        <taxon>50 kb inversion clade</taxon>
        <taxon>NPAAA clade</taxon>
        <taxon>indigoferoid/millettioid clade</taxon>
        <taxon>Phaseoleae</taxon>
        <taxon>Glycine</taxon>
        <taxon>Glycine subgen. Soja</taxon>
    </lineage>
</organism>
<keyword evidence="8" id="KW-0521">NADP</keyword>
<dbReference type="PANTHER" id="PTHR47944">
    <property type="entry name" value="CYTOCHROME P450 98A9"/>
    <property type="match status" value="1"/>
</dbReference>
<dbReference type="GO" id="GO:0005506">
    <property type="term" value="F:iron ion binding"/>
    <property type="evidence" value="ECO:0007669"/>
    <property type="project" value="InterPro"/>
</dbReference>
<proteinExistence type="inferred from homology"/>
<keyword evidence="14" id="KW-0284">Flavonoid biosynthesis</keyword>
<dbReference type="Gramene" id="XM_028375514.1">
    <property type="protein sequence ID" value="XP_028231315.1"/>
    <property type="gene ID" value="LOC114411811"/>
</dbReference>
<dbReference type="GO" id="GO:0009813">
    <property type="term" value="P:flavonoid biosynthetic process"/>
    <property type="evidence" value="ECO:0007669"/>
    <property type="project" value="UniProtKB-KW"/>
</dbReference>
<sequence length="513" mass="57291">MSTWVIGFATIIAAVLIYRVLKPISRPSSSLPLPPGPRPWPIVGNLPHMGPAPHQGLANLAQTHGPLMHLRLGFVDVVVAASASVAEQFLKIHDANFCSRPLNFRTTYLAYNKQDLVFAPYGPKWRFLRKLTTVHMFSAKAMDDFSQLRQEEVARLTCKLARSSSKAVNLRQLLNVCTTNALTRIMIGRRIFNDDSSGCDPKADEFKSMVGELMTLFGVFNIGDFIPALDWLDLQGVKAKTKKLHKKVDAFLTTILEEHKSFENDKHQGLLSALLSLTKDPQEGHTIVEPEIKAILANMLVAGTDTSSSTIEWAIAELIKNSRIMVQVQQELNVVVGQDRLVTELDLPHLPYLQAVVKETLRLHPPTPLSLPRFAENSCEIFNYHIPKGATLLVNVWAIGRDPKEWIDPLEFKPERFLPGNEKVDVDVKGNNFELIPFGAGRRICVGMSLGLKIVQLLIATLAHSFDWELENGTDPKRLNMDETYGITLQKAMPLSVHPHPRLSQHVYSSSSL</sequence>
<dbReference type="GO" id="GO:0005789">
    <property type="term" value="C:endoplasmic reticulum membrane"/>
    <property type="evidence" value="ECO:0007669"/>
    <property type="project" value="UniProtKB-SubCell"/>
</dbReference>